<feature type="compositionally biased region" description="Basic and acidic residues" evidence="1">
    <location>
        <begin position="536"/>
        <end position="551"/>
    </location>
</feature>
<keyword evidence="2" id="KW-0732">Signal</keyword>
<reference evidence="3" key="2">
    <citation type="submission" date="2018-07" db="EMBL/GenBank/DDBJ databases">
        <authorList>
            <person name="Mckenzie S.K."/>
            <person name="Kronauer D.J.C."/>
        </authorList>
    </citation>
    <scope>NUCLEOTIDE SEQUENCE</scope>
    <source>
        <strain evidence="3">Clonal line C1</strain>
    </source>
</reference>
<evidence type="ECO:0000256" key="2">
    <source>
        <dbReference type="SAM" id="SignalP"/>
    </source>
</evidence>
<feature type="compositionally biased region" description="Polar residues" evidence="1">
    <location>
        <begin position="865"/>
        <end position="885"/>
    </location>
</feature>
<feature type="compositionally biased region" description="Basic and acidic residues" evidence="1">
    <location>
        <begin position="987"/>
        <end position="1008"/>
    </location>
</feature>
<comment type="caution">
    <text evidence="3">The sequence shown here is derived from an EMBL/GenBank/DDBJ whole genome shotgun (WGS) entry which is preliminary data.</text>
</comment>
<feature type="compositionally biased region" description="Basic and acidic residues" evidence="1">
    <location>
        <begin position="627"/>
        <end position="636"/>
    </location>
</feature>
<dbReference type="OrthoDB" id="7701848at2759"/>
<feature type="compositionally biased region" description="Basic and acidic residues" evidence="1">
    <location>
        <begin position="482"/>
        <end position="496"/>
    </location>
</feature>
<dbReference type="Proteomes" id="UP000279307">
    <property type="component" value="Chromosome 5"/>
</dbReference>
<feature type="region of interest" description="Disordered" evidence="1">
    <location>
        <begin position="621"/>
        <end position="656"/>
    </location>
</feature>
<evidence type="ECO:0000256" key="1">
    <source>
        <dbReference type="SAM" id="MobiDB-lite"/>
    </source>
</evidence>
<feature type="region of interest" description="Disordered" evidence="1">
    <location>
        <begin position="160"/>
        <end position="183"/>
    </location>
</feature>
<gene>
    <name evidence="3" type="ORF">DMN91_004818</name>
</gene>
<feature type="region of interest" description="Disordered" evidence="1">
    <location>
        <begin position="230"/>
        <end position="417"/>
    </location>
</feature>
<feature type="chain" id="PRO_5018187613" evidence="2">
    <location>
        <begin position="22"/>
        <end position="1038"/>
    </location>
</feature>
<feature type="compositionally biased region" description="Basic residues" evidence="1">
    <location>
        <begin position="552"/>
        <end position="563"/>
    </location>
</feature>
<feature type="compositionally biased region" description="Basic and acidic residues" evidence="1">
    <location>
        <begin position="503"/>
        <end position="527"/>
    </location>
</feature>
<accession>A0A3L8DQ29</accession>
<protein>
    <submittedName>
        <fullName evidence="3">Uncharacterized protein</fullName>
    </submittedName>
</protein>
<feature type="signal peptide" evidence="2">
    <location>
        <begin position="1"/>
        <end position="21"/>
    </location>
</feature>
<feature type="compositionally biased region" description="Basic and acidic residues" evidence="1">
    <location>
        <begin position="329"/>
        <end position="360"/>
    </location>
</feature>
<feature type="region of interest" description="Disordered" evidence="1">
    <location>
        <begin position="830"/>
        <end position="955"/>
    </location>
</feature>
<evidence type="ECO:0000313" key="3">
    <source>
        <dbReference type="EMBL" id="RLU22540.1"/>
    </source>
</evidence>
<reference evidence="3" key="1">
    <citation type="journal article" date="2018" name="Genome Res.">
        <title>The genomic architecture and molecular evolution of ant odorant receptors.</title>
        <authorList>
            <person name="McKenzie S.K."/>
            <person name="Kronauer D.J.C."/>
        </authorList>
    </citation>
    <scope>NUCLEOTIDE SEQUENCE [LARGE SCALE GENOMIC DNA]</scope>
    <source>
        <strain evidence="3">Clonal line C1</strain>
    </source>
</reference>
<sequence>MEPRAGVLIFCLLCVARTSKMHPEEIAEFEAGSLTYEGLSGIPIRETNETDKQPTDKLREKRALGLLLSGLAQIFGYTVTPIQVASLPNPNTTRPAAMSNSTMKGNAMKQQGASSRPASMNATVPRLQETIRFTGVLNFGNNSDIIGHLQRYEQIFHGRGNNTTGTPKPAPMPSANVSVDPRTNSPTKAPLLAPFFVKIPLPIAPNLPPATLSIGDIKYPVPLVSIVSESNENAEPPVRKEQETVYRNNEDTERYTVEEKDIYDEKDVRQPASKYSHELYIDDSRYNQQQDDRYDEVQHKQQDHVQRLKEQNEQRDREKDTYYTEDENNEKYRNREEEIANRNREYSSKYEPKEKTRPEHDDEEDENSAERYEEHENQANDSGESSKQPTENEENKTEDYSDENNDPNKQFDGYKYPDSFDKYVEVGYNQRLPIGDYFHESNPEAIRDSYGEVLDNKKQEDDRLSGYFSMFKNPYTSVYDSQEVRNPEDASKEGEKQTSAAHGYDEHLDKLQKLRDEYALPENKYEEYDINDESEADRNDRGSERVQDRASAKSKSRKTNRLHSTKDNRAKTQTGTDRSEMSRGDVAKSEDVNSQEEIDFVRYTPLIVPVRYVDASDKLEQATSQRGYDKESDKSPRSQFPEGNVDSTVSNEKLTLPIGLPQRPQQLHEDERKQLHIWPPPFDYVFDNTEPVNAIVPPDSQNHPLNYQHVAKNIAANDANNDNSPEAPSGYVVVVGNPESSYRYPYNVYYVPNEAVNANQNPHLNVEGTYSQEQIYVPQQHVNQQLIQANPNVTRYNLNETTRDFRDYYYQPQETPINHLDRYKYVFEERTSQNKESPNVYVRNQATNTENWSNRIHRSRDETEQSSPIQLQNTGPSNQRVQISKSLERSYYLQPLRRRQKDSQPEDQRKDDGKLNAPSRQHIRRSKPFDDPQSTQNSFGFRKAGNSFAGESSNVSRIIGGNSKIKKKSGVLVAPEPTAAYRSNESPTKHIDEPEHNAEKANGKEYRNKVTTLRTLEQRPRPRSNGPAHYVNLNVRNI</sequence>
<organism evidence="3">
    <name type="scientific">Ooceraea biroi</name>
    <name type="common">Clonal raider ant</name>
    <name type="synonym">Cerapachys biroi</name>
    <dbReference type="NCBI Taxonomy" id="2015173"/>
    <lineage>
        <taxon>Eukaryota</taxon>
        <taxon>Metazoa</taxon>
        <taxon>Ecdysozoa</taxon>
        <taxon>Arthropoda</taxon>
        <taxon>Hexapoda</taxon>
        <taxon>Insecta</taxon>
        <taxon>Pterygota</taxon>
        <taxon>Neoptera</taxon>
        <taxon>Endopterygota</taxon>
        <taxon>Hymenoptera</taxon>
        <taxon>Apocrita</taxon>
        <taxon>Aculeata</taxon>
        <taxon>Formicoidea</taxon>
        <taxon>Formicidae</taxon>
        <taxon>Dorylinae</taxon>
        <taxon>Ooceraea</taxon>
    </lineage>
</organism>
<feature type="compositionally biased region" description="Polar residues" evidence="1">
    <location>
        <begin position="834"/>
        <end position="854"/>
    </location>
</feature>
<feature type="region of interest" description="Disordered" evidence="1">
    <location>
        <begin position="976"/>
        <end position="1008"/>
    </location>
</feature>
<feature type="region of interest" description="Disordered" evidence="1">
    <location>
        <begin position="475"/>
        <end position="594"/>
    </location>
</feature>
<feature type="compositionally biased region" description="Basic and acidic residues" evidence="1">
    <location>
        <begin position="577"/>
        <end position="591"/>
    </location>
</feature>
<feature type="compositionally biased region" description="Basic and acidic residues" evidence="1">
    <location>
        <begin position="368"/>
        <end position="378"/>
    </location>
</feature>
<dbReference type="EMBL" id="QOIP01000005">
    <property type="protein sequence ID" value="RLU22540.1"/>
    <property type="molecule type" value="Genomic_DNA"/>
</dbReference>
<feature type="compositionally biased region" description="Basic and acidic residues" evidence="1">
    <location>
        <begin position="901"/>
        <end position="914"/>
    </location>
</feature>
<proteinExistence type="predicted"/>
<name>A0A3L8DQ29_OOCBI</name>
<feature type="compositionally biased region" description="Basic and acidic residues" evidence="1">
    <location>
        <begin position="237"/>
        <end position="322"/>
    </location>
</feature>
<dbReference type="AlphaFoldDB" id="A0A3L8DQ29"/>
<feature type="compositionally biased region" description="Polar residues" evidence="1">
    <location>
        <begin position="379"/>
        <end position="389"/>
    </location>
</feature>